<dbReference type="PANTHER" id="PTHR39453">
    <property type="entry name" value="PHOSPHATE PROPANOYLTRANSFERASE"/>
    <property type="match status" value="1"/>
</dbReference>
<evidence type="ECO:0000256" key="5">
    <source>
        <dbReference type="ARBA" id="ARBA00023315"/>
    </source>
</evidence>
<dbReference type="Pfam" id="PF06130">
    <property type="entry name" value="PTAC"/>
    <property type="match status" value="1"/>
</dbReference>
<dbReference type="InterPro" id="IPR008300">
    <property type="entry name" value="PTAC"/>
</dbReference>
<dbReference type="PANTHER" id="PTHR39453:SF1">
    <property type="entry name" value="PHOSPHATE PROPANOYLTRANSFERASE"/>
    <property type="match status" value="1"/>
</dbReference>
<keyword evidence="5" id="KW-0012">Acyltransferase</keyword>
<evidence type="ECO:0000313" key="6">
    <source>
        <dbReference type="EMBL" id="SVC71042.1"/>
    </source>
</evidence>
<evidence type="ECO:0000256" key="4">
    <source>
        <dbReference type="ARBA" id="ARBA00022833"/>
    </source>
</evidence>
<dbReference type="GO" id="GO:0046872">
    <property type="term" value="F:metal ion binding"/>
    <property type="evidence" value="ECO:0007669"/>
    <property type="project" value="UniProtKB-KW"/>
</dbReference>
<evidence type="ECO:0000256" key="2">
    <source>
        <dbReference type="ARBA" id="ARBA00022679"/>
    </source>
</evidence>
<gene>
    <name evidence="6" type="ORF">METZ01_LOCUS323896</name>
</gene>
<dbReference type="GO" id="GO:0016747">
    <property type="term" value="F:acyltransferase activity, transferring groups other than amino-acyl groups"/>
    <property type="evidence" value="ECO:0007669"/>
    <property type="project" value="InterPro"/>
</dbReference>
<name>A0A382PGF0_9ZZZZ</name>
<evidence type="ECO:0008006" key="7">
    <source>
        <dbReference type="Google" id="ProtNLM"/>
    </source>
</evidence>
<evidence type="ECO:0000256" key="1">
    <source>
        <dbReference type="ARBA" id="ARBA00001947"/>
    </source>
</evidence>
<reference evidence="6" key="1">
    <citation type="submission" date="2018-05" db="EMBL/GenBank/DDBJ databases">
        <authorList>
            <person name="Lanie J.A."/>
            <person name="Ng W.-L."/>
            <person name="Kazmierczak K.M."/>
            <person name="Andrzejewski T.M."/>
            <person name="Davidsen T.M."/>
            <person name="Wayne K.J."/>
            <person name="Tettelin H."/>
            <person name="Glass J.I."/>
            <person name="Rusch D."/>
            <person name="Podicherti R."/>
            <person name="Tsui H.-C.T."/>
            <person name="Winkler M.E."/>
        </authorList>
    </citation>
    <scope>NUCLEOTIDE SEQUENCE</scope>
</reference>
<dbReference type="EMBL" id="UINC01106402">
    <property type="protein sequence ID" value="SVC71042.1"/>
    <property type="molecule type" value="Genomic_DNA"/>
</dbReference>
<keyword evidence="4" id="KW-0862">Zinc</keyword>
<accession>A0A382PGF0</accession>
<keyword evidence="2" id="KW-0808">Transferase</keyword>
<evidence type="ECO:0000256" key="3">
    <source>
        <dbReference type="ARBA" id="ARBA00022723"/>
    </source>
</evidence>
<protein>
    <recommendedName>
        <fullName evidence="7">Phosphate propanoyltransferase</fullName>
    </recommendedName>
</protein>
<sequence length="245" mass="26088">VSTTSFRENPCSQCEDCRLCEAASHQSEEERIKAVVRETVVRVLDQQNGPSSGFDLPVGVSARHLHVAQEDLDTIYGPGHKLTNIRYLQGPDEFAAEETVTLVGPNMRALSGVRILGPCRGVTQVELAPTDGVYLGIALPLRASGDIEGSAPITIIGPNGGLTLSQGAIRADRHLHIDPKLATLYGVTEGQYIRAGVPGPVGLTFNHVRIRINDGFDPPAMHIDTDDGNAAGLRCGDIVRAIVGL</sequence>
<organism evidence="6">
    <name type="scientific">marine metagenome</name>
    <dbReference type="NCBI Taxonomy" id="408172"/>
    <lineage>
        <taxon>unclassified sequences</taxon>
        <taxon>metagenomes</taxon>
        <taxon>ecological metagenomes</taxon>
    </lineage>
</organism>
<proteinExistence type="predicted"/>
<feature type="non-terminal residue" evidence="6">
    <location>
        <position position="1"/>
    </location>
</feature>
<comment type="cofactor">
    <cofactor evidence="1">
        <name>Zn(2+)</name>
        <dbReference type="ChEBI" id="CHEBI:29105"/>
    </cofactor>
</comment>
<dbReference type="AlphaFoldDB" id="A0A382PGF0"/>
<keyword evidence="3" id="KW-0479">Metal-binding</keyword>